<evidence type="ECO:0000313" key="10">
    <source>
        <dbReference type="Proteomes" id="UP000007887"/>
    </source>
</evidence>
<dbReference type="InterPro" id="IPR050086">
    <property type="entry name" value="MetN_ABC_transporter-like"/>
</dbReference>
<keyword evidence="6 9" id="KW-0067">ATP-binding</keyword>
<keyword evidence="4" id="KW-1003">Cell membrane</keyword>
<dbReference type="GO" id="GO:0016887">
    <property type="term" value="F:ATP hydrolysis activity"/>
    <property type="evidence" value="ECO:0007669"/>
    <property type="project" value="InterPro"/>
</dbReference>
<proteinExistence type="inferred from homology"/>
<geneLocation type="plasmid" evidence="9 10">
    <name>pSRC1</name>
</geneLocation>
<dbReference type="Pfam" id="PF00005">
    <property type="entry name" value="ABC_tran"/>
    <property type="match status" value="1"/>
</dbReference>
<feature type="domain" description="ABC transporter" evidence="8">
    <location>
        <begin position="4"/>
        <end position="238"/>
    </location>
</feature>
<comment type="similarity">
    <text evidence="2">Belongs to the ABC transporter superfamily.</text>
</comment>
<evidence type="ECO:0000313" key="9">
    <source>
        <dbReference type="EMBL" id="BAL84943.1"/>
    </source>
</evidence>
<dbReference type="EMBL" id="AP012299">
    <property type="protein sequence ID" value="BAL84943.1"/>
    <property type="molecule type" value="Genomic_DNA"/>
</dbReference>
<dbReference type="SUPFAM" id="SSF52540">
    <property type="entry name" value="P-loop containing nucleoside triphosphate hydrolases"/>
    <property type="match status" value="1"/>
</dbReference>
<dbReference type="InterPro" id="IPR017871">
    <property type="entry name" value="ABC_transporter-like_CS"/>
</dbReference>
<protein>
    <submittedName>
        <fullName evidence="9">Putative amino acid ABC transporter ATP-binding protein</fullName>
    </submittedName>
</protein>
<dbReference type="SMART" id="SM00382">
    <property type="entry name" value="AAA"/>
    <property type="match status" value="1"/>
</dbReference>
<dbReference type="PANTHER" id="PTHR43166">
    <property type="entry name" value="AMINO ACID IMPORT ATP-BINDING PROTEIN"/>
    <property type="match status" value="1"/>
</dbReference>
<comment type="subcellular location">
    <subcellularLocation>
        <location evidence="1">Cell membrane</location>
        <topology evidence="1">Peripheral membrane protein</topology>
    </subcellularLocation>
</comment>
<gene>
    <name evidence="9" type="ordered locus">SELR_pSRC101360</name>
</gene>
<keyword evidence="5" id="KW-0547">Nucleotide-binding</keyword>
<organism evidence="9 10">
    <name type="scientific">Selenomonas ruminantium subsp. lactilytica (strain NBRC 103574 / TAM6421)</name>
    <dbReference type="NCBI Taxonomy" id="927704"/>
    <lineage>
        <taxon>Bacteria</taxon>
        <taxon>Bacillati</taxon>
        <taxon>Bacillota</taxon>
        <taxon>Negativicutes</taxon>
        <taxon>Selenomonadales</taxon>
        <taxon>Selenomonadaceae</taxon>
        <taxon>Selenomonas</taxon>
    </lineage>
</organism>
<dbReference type="InterPro" id="IPR027417">
    <property type="entry name" value="P-loop_NTPase"/>
</dbReference>
<evidence type="ECO:0000256" key="5">
    <source>
        <dbReference type="ARBA" id="ARBA00022741"/>
    </source>
</evidence>
<dbReference type="AlphaFoldDB" id="I0GW06"/>
<reference evidence="9 10" key="1">
    <citation type="submission" date="2011-10" db="EMBL/GenBank/DDBJ databases">
        <title>Whole genome sequence of Selenomonas ruminantium subsp. lactilytica TAM6421.</title>
        <authorList>
            <person name="Oguchi A."/>
            <person name="Ankai A."/>
            <person name="Kaneko J."/>
            <person name="Yamada-Narita S."/>
            <person name="Fukui S."/>
            <person name="Takahashi M."/>
            <person name="Onodera T."/>
            <person name="Kojima S."/>
            <person name="Fushimi T."/>
            <person name="Abe N."/>
            <person name="Kamio Y."/>
            <person name="Yamazaki S."/>
            <person name="Fujita N."/>
        </authorList>
    </citation>
    <scope>NUCLEOTIDE SEQUENCE [LARGE SCALE GENOMIC DNA]</scope>
    <source>
        <strain evidence="10">NBRC 103574 / TAM6421</strain>
        <plasmid evidence="9 10">pSRC1</plasmid>
    </source>
</reference>
<dbReference type="InterPro" id="IPR003439">
    <property type="entry name" value="ABC_transporter-like_ATP-bd"/>
</dbReference>
<keyword evidence="3" id="KW-0813">Transport</keyword>
<evidence type="ECO:0000256" key="3">
    <source>
        <dbReference type="ARBA" id="ARBA00022448"/>
    </source>
</evidence>
<dbReference type="KEGG" id="sri:SELR_pSRC101360"/>
<sequence length="377" mass="42650">MSMLEVRGLCKSFDTLSILENVNLTVEEGECIAIIGASGCGKSMFLRSLELLEVPDQGRIFVAGQEITAPQADVDGIRRQMGMVYQKFFLFSHLNVMDNLCLAPMKLLGMSRQEAEGRARELLAQVGLLSKAEASPKVLSGGQQQRIAICRSLMMEPKLLLFDEPTSALDPTMVGEVLAVIRMLARQGLTMLIVTHEMNFAREVADRVLFFADRGIYEAGTPEEIFEHPQKTKTIAFIQRQKSFRYEVRERDFDLMEMQGGIWTFGEKYGIPAREIYRLQLCCEETIYSVMAGCYGEHEPICLDLEVFYREAGREIELAFCYRGRKYHPLEDEQASGDEAGISSAAILQKIVSVRSYTYDQGENQLRFLLNPRKSKN</sequence>
<evidence type="ECO:0000256" key="7">
    <source>
        <dbReference type="ARBA" id="ARBA00023136"/>
    </source>
</evidence>
<dbReference type="GO" id="GO:0005524">
    <property type="term" value="F:ATP binding"/>
    <property type="evidence" value="ECO:0007669"/>
    <property type="project" value="UniProtKB-KW"/>
</dbReference>
<dbReference type="PATRIC" id="fig|927704.6.peg.3058"/>
<evidence type="ECO:0000256" key="1">
    <source>
        <dbReference type="ARBA" id="ARBA00004202"/>
    </source>
</evidence>
<dbReference type="GO" id="GO:0005886">
    <property type="term" value="C:plasma membrane"/>
    <property type="evidence" value="ECO:0007669"/>
    <property type="project" value="UniProtKB-SubCell"/>
</dbReference>
<accession>I0GW06</accession>
<evidence type="ECO:0000256" key="6">
    <source>
        <dbReference type="ARBA" id="ARBA00022840"/>
    </source>
</evidence>
<evidence type="ECO:0000256" key="4">
    <source>
        <dbReference type="ARBA" id="ARBA00022475"/>
    </source>
</evidence>
<dbReference type="HOGENOM" id="CLU_000604_1_1_9"/>
<dbReference type="Gene3D" id="3.40.50.300">
    <property type="entry name" value="P-loop containing nucleotide triphosphate hydrolases"/>
    <property type="match status" value="1"/>
</dbReference>
<evidence type="ECO:0000256" key="2">
    <source>
        <dbReference type="ARBA" id="ARBA00005417"/>
    </source>
</evidence>
<dbReference type="PROSITE" id="PS00211">
    <property type="entry name" value="ABC_TRANSPORTER_1"/>
    <property type="match status" value="1"/>
</dbReference>
<dbReference type="InterPro" id="IPR003593">
    <property type="entry name" value="AAA+_ATPase"/>
</dbReference>
<keyword evidence="9" id="KW-0614">Plasmid</keyword>
<evidence type="ECO:0000259" key="8">
    <source>
        <dbReference type="PROSITE" id="PS50893"/>
    </source>
</evidence>
<name>I0GW06_SELRL</name>
<keyword evidence="7" id="KW-0472">Membrane</keyword>
<dbReference type="PROSITE" id="PS50893">
    <property type="entry name" value="ABC_TRANSPORTER_2"/>
    <property type="match status" value="1"/>
</dbReference>
<dbReference type="PANTHER" id="PTHR43166:SF9">
    <property type="entry name" value="GLUTAMATE_ASPARTATE IMPORT ATP-BINDING PROTEIN GLTL"/>
    <property type="match status" value="1"/>
</dbReference>
<dbReference type="Proteomes" id="UP000007887">
    <property type="component" value="Plasmid pSRC1"/>
</dbReference>
<dbReference type="RefSeq" id="WP_014431153.1">
    <property type="nucleotide sequence ID" value="NC_017078.1"/>
</dbReference>